<evidence type="ECO:0000313" key="2">
    <source>
        <dbReference type="EMBL" id="SVB14462.1"/>
    </source>
</evidence>
<accession>A0A382BMC2</accession>
<dbReference type="SUPFAM" id="SSF53067">
    <property type="entry name" value="Actin-like ATPase domain"/>
    <property type="match status" value="1"/>
</dbReference>
<feature type="domain" description="Gcp-like" evidence="1">
    <location>
        <begin position="30"/>
        <end position="94"/>
    </location>
</feature>
<proteinExistence type="predicted"/>
<gene>
    <name evidence="2" type="ORF">METZ01_LOCUS167316</name>
</gene>
<name>A0A382BMC2_9ZZZZ</name>
<dbReference type="Pfam" id="PF00814">
    <property type="entry name" value="TsaD"/>
    <property type="match status" value="1"/>
</dbReference>
<reference evidence="2" key="1">
    <citation type="submission" date="2018-05" db="EMBL/GenBank/DDBJ databases">
        <authorList>
            <person name="Lanie J.A."/>
            <person name="Ng W.-L."/>
            <person name="Kazmierczak K.M."/>
            <person name="Andrzejewski T.M."/>
            <person name="Davidsen T.M."/>
            <person name="Wayne K.J."/>
            <person name="Tettelin H."/>
            <person name="Glass J.I."/>
            <person name="Rusch D."/>
            <person name="Podicherti R."/>
            <person name="Tsui H.-C.T."/>
            <person name="Winkler M.E."/>
        </authorList>
    </citation>
    <scope>NUCLEOTIDE SEQUENCE</scope>
</reference>
<protein>
    <recommendedName>
        <fullName evidence="1">Gcp-like domain-containing protein</fullName>
    </recommendedName>
</protein>
<dbReference type="InterPro" id="IPR000905">
    <property type="entry name" value="Gcp-like_dom"/>
</dbReference>
<dbReference type="InterPro" id="IPR043129">
    <property type="entry name" value="ATPase_NBD"/>
</dbReference>
<organism evidence="2">
    <name type="scientific">marine metagenome</name>
    <dbReference type="NCBI Taxonomy" id="408172"/>
    <lineage>
        <taxon>unclassified sequences</taxon>
        <taxon>metagenomes</taxon>
        <taxon>ecological metagenomes</taxon>
    </lineage>
</organism>
<evidence type="ECO:0000259" key="1">
    <source>
        <dbReference type="Pfam" id="PF00814"/>
    </source>
</evidence>
<dbReference type="EMBL" id="UINC01030299">
    <property type="protein sequence ID" value="SVB14462.1"/>
    <property type="molecule type" value="Genomic_DNA"/>
</dbReference>
<dbReference type="AlphaFoldDB" id="A0A382BMC2"/>
<sequence>MNFLVIDGASDKIYFFSHFNNNSYNQSFESSKNNYEKFSILLFDFLNQNNINLSKISHLFVNQGPGRFSGIRTSIAVAKGLSITNKLNLYGFSSNDLNNMDYKNVISLYEKGRLTKNLIKPLYIS</sequence>
<dbReference type="Gene3D" id="3.30.420.40">
    <property type="match status" value="1"/>
</dbReference>